<name>A0AAD5S6D3_9PEZI</name>
<organism evidence="5 6">
    <name type="scientific">Zalerion maritima</name>
    <dbReference type="NCBI Taxonomy" id="339359"/>
    <lineage>
        <taxon>Eukaryota</taxon>
        <taxon>Fungi</taxon>
        <taxon>Dikarya</taxon>
        <taxon>Ascomycota</taxon>
        <taxon>Pezizomycotina</taxon>
        <taxon>Sordariomycetes</taxon>
        <taxon>Lulworthiomycetidae</taxon>
        <taxon>Lulworthiales</taxon>
        <taxon>Lulworthiaceae</taxon>
        <taxon>Zalerion</taxon>
    </lineage>
</organism>
<reference evidence="5" key="1">
    <citation type="submission" date="2022-07" db="EMBL/GenBank/DDBJ databases">
        <title>Draft genome sequence of Zalerion maritima ATCC 34329, a (micro)plastics degrading marine fungus.</title>
        <authorList>
            <person name="Paco A."/>
            <person name="Goncalves M.F.M."/>
            <person name="Rocha-Santos T.A.P."/>
            <person name="Alves A."/>
        </authorList>
    </citation>
    <scope>NUCLEOTIDE SEQUENCE</scope>
    <source>
        <strain evidence="5">ATCC 34329</strain>
    </source>
</reference>
<proteinExistence type="inferred from homology"/>
<comment type="similarity">
    <text evidence="1">Belongs to the STIG1 family.</text>
</comment>
<dbReference type="Proteomes" id="UP001201980">
    <property type="component" value="Unassembled WGS sequence"/>
</dbReference>
<evidence type="ECO:0000256" key="2">
    <source>
        <dbReference type="ARBA" id="ARBA00022729"/>
    </source>
</evidence>
<protein>
    <submittedName>
        <fullName evidence="5">Uncharacterized protein</fullName>
    </submittedName>
</protein>
<feature type="signal peptide" evidence="4">
    <location>
        <begin position="1"/>
        <end position="23"/>
    </location>
</feature>
<keyword evidence="2 4" id="KW-0732">Signal</keyword>
<comment type="caution">
    <text evidence="5">The sequence shown here is derived from an EMBL/GenBank/DDBJ whole genome shotgun (WGS) entry which is preliminary data.</text>
</comment>
<evidence type="ECO:0000256" key="1">
    <source>
        <dbReference type="ARBA" id="ARBA00006010"/>
    </source>
</evidence>
<dbReference type="EMBL" id="JAKWBI020000004">
    <property type="protein sequence ID" value="KAJ2907104.1"/>
    <property type="molecule type" value="Genomic_DNA"/>
</dbReference>
<accession>A0AAD5S6D3</accession>
<keyword evidence="6" id="KW-1185">Reference proteome</keyword>
<dbReference type="AlphaFoldDB" id="A0AAD5S6D3"/>
<feature type="region of interest" description="Disordered" evidence="3">
    <location>
        <begin position="110"/>
        <end position="129"/>
    </location>
</feature>
<feature type="chain" id="PRO_5042036777" evidence="4">
    <location>
        <begin position="24"/>
        <end position="152"/>
    </location>
</feature>
<evidence type="ECO:0000256" key="3">
    <source>
        <dbReference type="SAM" id="MobiDB-lite"/>
    </source>
</evidence>
<dbReference type="InterPro" id="IPR006969">
    <property type="entry name" value="Stig-like"/>
</dbReference>
<gene>
    <name evidence="5" type="ORF">MKZ38_007619</name>
</gene>
<dbReference type="Pfam" id="PF04885">
    <property type="entry name" value="Stig1"/>
    <property type="match status" value="1"/>
</dbReference>
<sequence length="152" mass="15968">MVSITFPIALVALLSPLATIASSAHGPDACAAWCAEYFSSDAECLAPASSSSEGPCFECGPASYDPNTALCGDVCVNLVNDEDNCGSCGYSVGEGNACCNGMAVDLMTSDISGKEGEEEEEKKKKKNENKKRRGYVVWELRMEGCLMLKGSG</sequence>
<evidence type="ECO:0000313" key="6">
    <source>
        <dbReference type="Proteomes" id="UP001201980"/>
    </source>
</evidence>
<evidence type="ECO:0000313" key="5">
    <source>
        <dbReference type="EMBL" id="KAJ2907104.1"/>
    </source>
</evidence>
<evidence type="ECO:0000256" key="4">
    <source>
        <dbReference type="SAM" id="SignalP"/>
    </source>
</evidence>